<dbReference type="Pfam" id="PF05069">
    <property type="entry name" value="Phage_tail_S"/>
    <property type="match status" value="1"/>
</dbReference>
<evidence type="ECO:0000313" key="2">
    <source>
        <dbReference type="EMBL" id="MCL7930435.1"/>
    </source>
</evidence>
<dbReference type="NCBIfam" id="TIGR01635">
    <property type="entry name" value="tail_comp_S"/>
    <property type="match status" value="1"/>
</dbReference>
<sequence length="156" mass="17852">MGRRVSSDLDALEDWAAPLLERLQPGERKKLARDIARELRKRQAARIKRQKNPDGSPFEPRKPQARAQSGSIRRKAMFTKIRQAKFLKGRGQGDAATVGFSGRVARIARAHQRGLREKVDRSGPWYDYPERELIGYSDDDRAVIRDMILDRLGSEL</sequence>
<dbReference type="RefSeq" id="WP_250082007.1">
    <property type="nucleotide sequence ID" value="NZ_JAMJPJ010000016.1"/>
</dbReference>
<protein>
    <submittedName>
        <fullName evidence="2">Phage virion morphogenesis protein</fullName>
    </submittedName>
</protein>
<proteinExistence type="predicted"/>
<reference evidence="2" key="1">
    <citation type="submission" date="2022-05" db="EMBL/GenBank/DDBJ databases">
        <title>Halomonas geminus sp. nov. and Halomonas llamarensis sp. nov. isolated from high-altitude salars of the Atacama Desert.</title>
        <authorList>
            <person name="Hintersatz C."/>
            <person name="Rojas L.A."/>
            <person name="Wei T.-S."/>
            <person name="Kutschke S."/>
            <person name="Lehmann F."/>
            <person name="Jain R."/>
            <person name="Pollmann K."/>
        </authorList>
    </citation>
    <scope>NUCLEOTIDE SEQUENCE</scope>
    <source>
        <strain evidence="2">ATCHA</strain>
    </source>
</reference>
<dbReference type="Proteomes" id="UP001165308">
    <property type="component" value="Unassembled WGS sequence"/>
</dbReference>
<organism evidence="2 3">
    <name type="scientific">Halomonas llamarensis</name>
    <dbReference type="NCBI Taxonomy" id="2945104"/>
    <lineage>
        <taxon>Bacteria</taxon>
        <taxon>Pseudomonadati</taxon>
        <taxon>Pseudomonadota</taxon>
        <taxon>Gammaproteobacteria</taxon>
        <taxon>Oceanospirillales</taxon>
        <taxon>Halomonadaceae</taxon>
        <taxon>Halomonas</taxon>
    </lineage>
</organism>
<comment type="caution">
    <text evidence="2">The sequence shown here is derived from an EMBL/GenBank/DDBJ whole genome shotgun (WGS) entry which is preliminary data.</text>
</comment>
<accession>A0ABT0SRI8</accession>
<dbReference type="EMBL" id="JAMJPJ010000016">
    <property type="protein sequence ID" value="MCL7930435.1"/>
    <property type="molecule type" value="Genomic_DNA"/>
</dbReference>
<evidence type="ECO:0000313" key="3">
    <source>
        <dbReference type="Proteomes" id="UP001165308"/>
    </source>
</evidence>
<feature type="compositionally biased region" description="Basic residues" evidence="1">
    <location>
        <begin position="40"/>
        <end position="50"/>
    </location>
</feature>
<keyword evidence="3" id="KW-1185">Reference proteome</keyword>
<gene>
    <name evidence="2" type="ORF">M8006_10680</name>
</gene>
<evidence type="ECO:0000256" key="1">
    <source>
        <dbReference type="SAM" id="MobiDB-lite"/>
    </source>
</evidence>
<feature type="region of interest" description="Disordered" evidence="1">
    <location>
        <begin position="40"/>
        <end position="74"/>
    </location>
</feature>
<name>A0ABT0SRI8_9GAMM</name>
<dbReference type="InterPro" id="IPR006522">
    <property type="entry name" value="Phage_virion_morphogenesis"/>
</dbReference>